<dbReference type="KEGG" id="mhev:MHEL_41330"/>
<keyword evidence="1" id="KW-0238">DNA-binding</keyword>
<dbReference type="Gene3D" id="1.10.260.40">
    <property type="entry name" value="lambda repressor-like DNA-binding domains"/>
    <property type="match status" value="1"/>
</dbReference>
<accession>A0A7I7TA67</accession>
<feature type="domain" description="HTH cro/C1-type" evidence="2">
    <location>
        <begin position="17"/>
        <end position="71"/>
    </location>
</feature>
<gene>
    <name evidence="3" type="ORF">MHEL_41330</name>
</gene>
<evidence type="ECO:0000259" key="2">
    <source>
        <dbReference type="PROSITE" id="PS50943"/>
    </source>
</evidence>
<dbReference type="AlphaFoldDB" id="A0A7I7TA67"/>
<dbReference type="CDD" id="cd00093">
    <property type="entry name" value="HTH_XRE"/>
    <property type="match status" value="1"/>
</dbReference>
<dbReference type="InterPro" id="IPR013096">
    <property type="entry name" value="Cupin_2"/>
</dbReference>
<dbReference type="GO" id="GO:0005829">
    <property type="term" value="C:cytosol"/>
    <property type="evidence" value="ECO:0007669"/>
    <property type="project" value="TreeGrafter"/>
</dbReference>
<dbReference type="Proteomes" id="UP000467148">
    <property type="component" value="Chromosome"/>
</dbReference>
<reference evidence="3 4" key="1">
    <citation type="journal article" date="2019" name="Emerg. Microbes Infect.">
        <title>Comprehensive subspecies identification of 175 nontuberculous mycobacteria species based on 7547 genomic profiles.</title>
        <authorList>
            <person name="Matsumoto Y."/>
            <person name="Kinjo T."/>
            <person name="Motooka D."/>
            <person name="Nabeya D."/>
            <person name="Jung N."/>
            <person name="Uechi K."/>
            <person name="Horii T."/>
            <person name="Iida T."/>
            <person name="Fujita J."/>
            <person name="Nakamura S."/>
        </authorList>
    </citation>
    <scope>NUCLEOTIDE SEQUENCE [LARGE SCALE GENOMIC DNA]</scope>
    <source>
        <strain evidence="3 4">JCM 30396</strain>
    </source>
</reference>
<dbReference type="PROSITE" id="PS50943">
    <property type="entry name" value="HTH_CROC1"/>
    <property type="match status" value="1"/>
</dbReference>
<dbReference type="InterPro" id="IPR050807">
    <property type="entry name" value="TransReg_Diox_bact_type"/>
</dbReference>
<dbReference type="PANTHER" id="PTHR46797">
    <property type="entry name" value="HTH-TYPE TRANSCRIPTIONAL REGULATOR"/>
    <property type="match status" value="1"/>
</dbReference>
<sequence length="188" mass="20357">MVMDEPDVASPNVGQRLRAARLAKGLSARQLAAQADVTPAYLSRLENGQLSPTVSTLSKVMQALGQPVADLFHGRDDAGPLVRKSQRRTIRSHGVADELLSPTRSGRLEVLETVINPGAGSGDEPYSHPGDEECIVVLAGVLDVWVHDVHYVMQPGDALTFNCRTPHAWRNTGDDETRALWIITPAGY</sequence>
<dbReference type="EMBL" id="AP022596">
    <property type="protein sequence ID" value="BBY65890.1"/>
    <property type="molecule type" value="Genomic_DNA"/>
</dbReference>
<proteinExistence type="predicted"/>
<protein>
    <submittedName>
        <fullName evidence="3">Transcriptional regulator</fullName>
    </submittedName>
</protein>
<dbReference type="SMART" id="SM00530">
    <property type="entry name" value="HTH_XRE"/>
    <property type="match status" value="1"/>
</dbReference>
<evidence type="ECO:0000313" key="4">
    <source>
        <dbReference type="Proteomes" id="UP000467148"/>
    </source>
</evidence>
<dbReference type="InterPro" id="IPR014710">
    <property type="entry name" value="RmlC-like_jellyroll"/>
</dbReference>
<dbReference type="Pfam" id="PF01381">
    <property type="entry name" value="HTH_3"/>
    <property type="match status" value="1"/>
</dbReference>
<keyword evidence="4" id="KW-1185">Reference proteome</keyword>
<dbReference type="Gene3D" id="2.60.120.10">
    <property type="entry name" value="Jelly Rolls"/>
    <property type="match status" value="1"/>
</dbReference>
<evidence type="ECO:0000256" key="1">
    <source>
        <dbReference type="ARBA" id="ARBA00023125"/>
    </source>
</evidence>
<dbReference type="GO" id="GO:0003677">
    <property type="term" value="F:DNA binding"/>
    <property type="evidence" value="ECO:0007669"/>
    <property type="project" value="UniProtKB-KW"/>
</dbReference>
<organism evidence="3 4">
    <name type="scientific">Mycolicibacterium helvum</name>
    <dbReference type="NCBI Taxonomy" id="1534349"/>
    <lineage>
        <taxon>Bacteria</taxon>
        <taxon>Bacillati</taxon>
        <taxon>Actinomycetota</taxon>
        <taxon>Actinomycetes</taxon>
        <taxon>Mycobacteriales</taxon>
        <taxon>Mycobacteriaceae</taxon>
        <taxon>Mycolicibacterium</taxon>
    </lineage>
</organism>
<dbReference type="GO" id="GO:0003700">
    <property type="term" value="F:DNA-binding transcription factor activity"/>
    <property type="evidence" value="ECO:0007669"/>
    <property type="project" value="TreeGrafter"/>
</dbReference>
<dbReference type="PANTHER" id="PTHR46797:SF1">
    <property type="entry name" value="METHYLPHOSPHONATE SYNTHASE"/>
    <property type="match status" value="1"/>
</dbReference>
<dbReference type="CDD" id="cd02209">
    <property type="entry name" value="cupin_XRE_C"/>
    <property type="match status" value="1"/>
</dbReference>
<dbReference type="InterPro" id="IPR011051">
    <property type="entry name" value="RmlC_Cupin_sf"/>
</dbReference>
<dbReference type="SUPFAM" id="SSF51182">
    <property type="entry name" value="RmlC-like cupins"/>
    <property type="match status" value="1"/>
</dbReference>
<dbReference type="InterPro" id="IPR001387">
    <property type="entry name" value="Cro/C1-type_HTH"/>
</dbReference>
<dbReference type="InterPro" id="IPR010982">
    <property type="entry name" value="Lambda_DNA-bd_dom_sf"/>
</dbReference>
<dbReference type="Pfam" id="PF07883">
    <property type="entry name" value="Cupin_2"/>
    <property type="match status" value="1"/>
</dbReference>
<dbReference type="SUPFAM" id="SSF47413">
    <property type="entry name" value="lambda repressor-like DNA-binding domains"/>
    <property type="match status" value="1"/>
</dbReference>
<evidence type="ECO:0000313" key="3">
    <source>
        <dbReference type="EMBL" id="BBY65890.1"/>
    </source>
</evidence>
<name>A0A7I7TA67_9MYCO</name>